<feature type="compositionally biased region" description="Polar residues" evidence="2">
    <location>
        <begin position="814"/>
        <end position="823"/>
    </location>
</feature>
<sequence>MGNTQAHGATQPSAASAEHQPTSRSSKTPSLSKGRSFIKFGKRKQLLVEHESQTLTGGRVDVEQDGIRPDLVAADTEEDGFSNILVDAASHLDRDHSRREQNGSSSEIAETTADSNGRDEQEFDFIQQQASTGGKPSRHAKDASRSVDDAIYETRQQRTQPIPASTMTTSSTGGMINSQSASSTHPLDHCKSLTCLETHKHHAPQQTLPHHTCPPVASASSTGHDSTLTGTRKCNNAPIQPQDSGLPVATHSVSITTNDVETPTQPAHCSNRAAASHLRSKPVPATDNTFSDGCGSVVGHQPANPIIVTTDSWKRANSLNQTPAARESQPTTNSCAALRSKDTPNVIHLRDRTTSSSSDSIFTDPASPQGGFATEINEAYYSEENICDLNETPSTVRDRSLLAQLTICKNDSLILGDTDLERAERLRAKLECNNVSLISVPPCNENYSSTKQSQANLHIEHNVSNVCIESETITYDSSESSSPSPEDNMERKRVPLSHRRTGSATVTGSNGTGTGIGTRVPTNGKPTKVLTKSNLYAGHMLMNWLSSSLPSNIPGVNEQDLQALLFQYCTNLLVAGVMKQIPDKHAPTQDTFRTNLMYQWTHTEPPTPTPVTPGRLEPHVVWPHATATQSSAKSVSHQSTSTNIEPTAGSKADNGKSMESTGHDQNDDRKVSDFQLLRRKIASCETISQLKSTLQELFFNYSIQADATEMTKNRNINDQSMNDSCQLLLQDILNATDCTIYDKANIDLLNETECTLFATGSSTPKSKSIIQTKDNLSEDFLSPSLQESPDQAEQDEQKQTTAECDTTTTTHQTFLNNSITASKANDLPEHDTTESSNKANMPNNNSRSNVPSATTVTNYICSNCAKAVSSTRGLAQSVEGCANTNGEADHSVLTDSAHPALVTKETQTDPSNIVHSQNNTGIPCPSDISPSLPPPPPPPPPPLFNSLPTQLTNGEQQLPPPPPPPPPPPLLPTSFQTTSMPPPPPPPAMPMIGDGGKQVSVPPPPPPPPPMGMGPAGGATGTALIAPPPPPPLGANGSGLGTNGPNAAPPPGPVLRKQPVNPPKPMKPLYWTRIIAPKSNASKNSNVMSTSLCDETDGASSISNTSITETTEGVGQSARIETNPSPPASLEIEKRLGLWQELEETSLDNLDEFTELFSRQVIIPKLREKVEKPEKTIKILDCKRSQNVGIFAKSLHVEWDEIECAIYHCDTSVVSLEAMQKILEIKASDEELMQIRDYAESSLANNNNAIPLDQPEQFLLRISSISFFSERISCIVFQAEFEEHYKCVSRKLKTVKQICEFLTESEELKHLFSIILTLGNFMNGGNRTRGQADGFGLEILSKLKDVKSADTNTTLLHFIIRTYISQCRKSGIILQEIKLPIPDPGDLDKAVIVDYDDCRTQLTMLRSKTEECRKTADRVIQESTEDHLHPFKEIMKEFIEKATTRIQKQFCKLEECCECFVRTMRFYHFTPKTGTLEECKPEMFFELWLPFAHDFRSIFKKEMQYHLNELLKKTKRPSTTPSGAKQATAKVKPGSLKERMKRLMQN</sequence>
<name>A0A182MSK6_9DIPT</name>
<feature type="compositionally biased region" description="Basic and acidic residues" evidence="2">
    <location>
        <begin position="90"/>
        <end position="101"/>
    </location>
</feature>
<dbReference type="GO" id="GO:0005884">
    <property type="term" value="C:actin filament"/>
    <property type="evidence" value="ECO:0007669"/>
    <property type="project" value="InterPro"/>
</dbReference>
<dbReference type="EnsemblMetazoa" id="ACUA025263-RA">
    <property type="protein sequence ID" value="ACUA025263-PA"/>
    <property type="gene ID" value="ACUA025263"/>
</dbReference>
<dbReference type="EMBL" id="AXCM01000013">
    <property type="status" value="NOT_ANNOTATED_CDS"/>
    <property type="molecule type" value="Genomic_DNA"/>
</dbReference>
<dbReference type="SUPFAM" id="SSF101447">
    <property type="entry name" value="Formin homology 2 domain (FH2 domain)"/>
    <property type="match status" value="1"/>
</dbReference>
<dbReference type="STRING" id="139723.A0A182MSK6"/>
<dbReference type="Proteomes" id="UP000075883">
    <property type="component" value="Unassembled WGS sequence"/>
</dbReference>
<feature type="compositionally biased region" description="Polar residues" evidence="2">
    <location>
        <begin position="626"/>
        <end position="645"/>
    </location>
</feature>
<feature type="region of interest" description="Disordered" evidence="2">
    <location>
        <begin position="626"/>
        <end position="670"/>
    </location>
</feature>
<dbReference type="Pfam" id="PF02181">
    <property type="entry name" value="FH2"/>
    <property type="match status" value="1"/>
</dbReference>
<feature type="compositionally biased region" description="Pro residues" evidence="2">
    <location>
        <begin position="958"/>
        <end position="971"/>
    </location>
</feature>
<dbReference type="PROSITE" id="PS51444">
    <property type="entry name" value="FH2"/>
    <property type="match status" value="1"/>
</dbReference>
<reference evidence="4" key="2">
    <citation type="submission" date="2020-05" db="UniProtKB">
        <authorList>
            <consortium name="EnsemblMetazoa"/>
        </authorList>
    </citation>
    <scope>IDENTIFICATION</scope>
    <source>
        <strain evidence="4">A-37</strain>
    </source>
</reference>
<dbReference type="PRINTS" id="PR00828">
    <property type="entry name" value="FORMIN"/>
</dbReference>
<feature type="compositionally biased region" description="Polar residues" evidence="2">
    <location>
        <begin position="176"/>
        <end position="185"/>
    </location>
</feature>
<feature type="compositionally biased region" description="Polar residues" evidence="2">
    <location>
        <begin position="1"/>
        <end position="33"/>
    </location>
</feature>
<feature type="compositionally biased region" description="Polar residues" evidence="2">
    <location>
        <begin position="906"/>
        <end position="921"/>
    </location>
</feature>
<feature type="compositionally biased region" description="Polar residues" evidence="2">
    <location>
        <begin position="218"/>
        <end position="243"/>
    </location>
</feature>
<evidence type="ECO:0000313" key="5">
    <source>
        <dbReference type="Proteomes" id="UP000075883"/>
    </source>
</evidence>
<feature type="region of interest" description="Disordered" evidence="2">
    <location>
        <begin position="906"/>
        <end position="1062"/>
    </location>
</feature>
<evidence type="ECO:0000313" key="4">
    <source>
        <dbReference type="EnsemblMetazoa" id="ACUA025263-PA"/>
    </source>
</evidence>
<evidence type="ECO:0000256" key="2">
    <source>
        <dbReference type="SAM" id="MobiDB-lite"/>
    </source>
</evidence>
<feature type="region of interest" description="Disordered" evidence="2">
    <location>
        <begin position="1515"/>
        <end position="1546"/>
    </location>
</feature>
<accession>A0A182MSK6</accession>
<dbReference type="GO" id="GO:0005737">
    <property type="term" value="C:cytoplasm"/>
    <property type="evidence" value="ECO:0007669"/>
    <property type="project" value="TreeGrafter"/>
</dbReference>
<feature type="compositionally biased region" description="Low complexity" evidence="2">
    <location>
        <begin position="800"/>
        <end position="813"/>
    </location>
</feature>
<feature type="compositionally biased region" description="Pro residues" evidence="2">
    <location>
        <begin position="1001"/>
        <end position="1012"/>
    </location>
</feature>
<feature type="region of interest" description="Disordered" evidence="2">
    <location>
        <begin position="320"/>
        <end position="342"/>
    </location>
</feature>
<feature type="region of interest" description="Disordered" evidence="2">
    <location>
        <begin position="780"/>
        <end position="851"/>
    </location>
</feature>
<feature type="compositionally biased region" description="Polar residues" evidence="2">
    <location>
        <begin position="102"/>
        <end position="115"/>
    </location>
</feature>
<feature type="compositionally biased region" description="Low complexity" evidence="2">
    <location>
        <begin position="165"/>
        <end position="175"/>
    </location>
</feature>
<dbReference type="Gene3D" id="1.20.58.2220">
    <property type="entry name" value="Formin, FH2 domain"/>
    <property type="match status" value="1"/>
</dbReference>
<feature type="compositionally biased region" description="Low complexity" evidence="2">
    <location>
        <begin position="474"/>
        <end position="486"/>
    </location>
</feature>
<organism evidence="4 5">
    <name type="scientific">Anopheles culicifacies</name>
    <dbReference type="NCBI Taxonomy" id="139723"/>
    <lineage>
        <taxon>Eukaryota</taxon>
        <taxon>Metazoa</taxon>
        <taxon>Ecdysozoa</taxon>
        <taxon>Arthropoda</taxon>
        <taxon>Hexapoda</taxon>
        <taxon>Insecta</taxon>
        <taxon>Pterygota</taxon>
        <taxon>Neoptera</taxon>
        <taxon>Endopterygota</taxon>
        <taxon>Diptera</taxon>
        <taxon>Nematocera</taxon>
        <taxon>Culicoidea</taxon>
        <taxon>Culicidae</taxon>
        <taxon>Anophelinae</taxon>
        <taxon>Anopheles</taxon>
        <taxon>culicifacies species complex</taxon>
    </lineage>
</organism>
<reference evidence="5" key="1">
    <citation type="submission" date="2013-09" db="EMBL/GenBank/DDBJ databases">
        <title>The Genome Sequence of Anopheles culicifacies species A.</title>
        <authorList>
            <consortium name="The Broad Institute Genomics Platform"/>
            <person name="Neafsey D.E."/>
            <person name="Besansky N."/>
            <person name="Howell P."/>
            <person name="Walton C."/>
            <person name="Young S.K."/>
            <person name="Zeng Q."/>
            <person name="Gargeya S."/>
            <person name="Fitzgerald M."/>
            <person name="Haas B."/>
            <person name="Abouelleil A."/>
            <person name="Allen A.W."/>
            <person name="Alvarado L."/>
            <person name="Arachchi H.M."/>
            <person name="Berlin A.M."/>
            <person name="Chapman S.B."/>
            <person name="Gainer-Dewar J."/>
            <person name="Goldberg J."/>
            <person name="Griggs A."/>
            <person name="Gujja S."/>
            <person name="Hansen M."/>
            <person name="Howarth C."/>
            <person name="Imamovic A."/>
            <person name="Ireland A."/>
            <person name="Larimer J."/>
            <person name="McCowan C."/>
            <person name="Murphy C."/>
            <person name="Pearson M."/>
            <person name="Poon T.W."/>
            <person name="Priest M."/>
            <person name="Roberts A."/>
            <person name="Saif S."/>
            <person name="Shea T."/>
            <person name="Sisk P."/>
            <person name="Sykes S."/>
            <person name="Wortman J."/>
            <person name="Nusbaum C."/>
            <person name="Birren B."/>
        </authorList>
    </citation>
    <scope>NUCLEOTIDE SEQUENCE [LARGE SCALE GENOMIC DNA]</scope>
    <source>
        <strain evidence="5">A-37</strain>
    </source>
</reference>
<feature type="domain" description="FH2" evidence="3">
    <location>
        <begin position="1056"/>
        <end position="1521"/>
    </location>
</feature>
<feature type="compositionally biased region" description="Polar residues" evidence="2">
    <location>
        <begin position="320"/>
        <end position="335"/>
    </location>
</feature>
<dbReference type="PANTHER" id="PTHR45920">
    <property type="entry name" value="FORMIN HOMOLOGY 2 DOMAIN CONTAINING, ISOFORM I"/>
    <property type="match status" value="1"/>
</dbReference>
<dbReference type="GO" id="GO:0030866">
    <property type="term" value="P:cortical actin cytoskeleton organization"/>
    <property type="evidence" value="ECO:0007669"/>
    <property type="project" value="TreeGrafter"/>
</dbReference>
<dbReference type="InterPro" id="IPR001265">
    <property type="entry name" value="Formin_Cappuccino_subfam"/>
</dbReference>
<feature type="compositionally biased region" description="Pro residues" evidence="2">
    <location>
        <begin position="980"/>
        <end position="989"/>
    </location>
</feature>
<dbReference type="InterPro" id="IPR042201">
    <property type="entry name" value="FH2_Formin_sf"/>
</dbReference>
<dbReference type="SMART" id="SM00498">
    <property type="entry name" value="FH2"/>
    <property type="match status" value="1"/>
</dbReference>
<protein>
    <recommendedName>
        <fullName evidence="3">FH2 domain-containing protein</fullName>
    </recommendedName>
</protein>
<dbReference type="PANTHER" id="PTHR45920:SF7">
    <property type="entry name" value="FORMIN-G"/>
    <property type="match status" value="1"/>
</dbReference>
<feature type="region of interest" description="Disordered" evidence="2">
    <location>
        <begin position="153"/>
        <end position="186"/>
    </location>
</feature>
<evidence type="ECO:0000256" key="1">
    <source>
        <dbReference type="ARBA" id="ARBA00005271"/>
    </source>
</evidence>
<evidence type="ECO:0000259" key="3">
    <source>
        <dbReference type="PROSITE" id="PS51444"/>
    </source>
</evidence>
<dbReference type="GO" id="GO:0045010">
    <property type="term" value="P:actin nucleation"/>
    <property type="evidence" value="ECO:0007669"/>
    <property type="project" value="InterPro"/>
</dbReference>
<feature type="compositionally biased region" description="Pro residues" evidence="2">
    <location>
        <begin position="931"/>
        <end position="943"/>
    </location>
</feature>
<feature type="compositionally biased region" description="Polar residues" evidence="2">
    <location>
        <begin position="834"/>
        <end position="851"/>
    </location>
</feature>
<comment type="similarity">
    <text evidence="1">Belongs to the formin homology family. Cappuccino subfamily.</text>
</comment>
<feature type="region of interest" description="Disordered" evidence="2">
    <location>
        <begin position="474"/>
        <end position="527"/>
    </location>
</feature>
<feature type="region of interest" description="Disordered" evidence="2">
    <location>
        <begin position="1"/>
        <end position="119"/>
    </location>
</feature>
<feature type="region of interest" description="Disordered" evidence="2">
    <location>
        <begin position="201"/>
        <end position="247"/>
    </location>
</feature>
<dbReference type="VEuPathDB" id="VectorBase:ACUA025263"/>
<dbReference type="GO" id="GO:0008017">
    <property type="term" value="F:microtubule binding"/>
    <property type="evidence" value="ECO:0007669"/>
    <property type="project" value="InterPro"/>
</dbReference>
<dbReference type="GO" id="GO:0051015">
    <property type="term" value="F:actin filament binding"/>
    <property type="evidence" value="ECO:0007669"/>
    <property type="project" value="TreeGrafter"/>
</dbReference>
<keyword evidence="5" id="KW-1185">Reference proteome</keyword>
<feature type="compositionally biased region" description="Basic and acidic residues" evidence="2">
    <location>
        <begin position="653"/>
        <end position="670"/>
    </location>
</feature>
<dbReference type="InterPro" id="IPR015425">
    <property type="entry name" value="FH2_Formin"/>
</dbReference>
<proteinExistence type="inferred from homology"/>